<dbReference type="AlphaFoldDB" id="A0A6V8M2S9"/>
<organism evidence="1 2">
    <name type="scientific">Fundidesulfovibrio magnetotacticus</name>
    <dbReference type="NCBI Taxonomy" id="2730080"/>
    <lineage>
        <taxon>Bacteria</taxon>
        <taxon>Pseudomonadati</taxon>
        <taxon>Thermodesulfobacteriota</taxon>
        <taxon>Desulfovibrionia</taxon>
        <taxon>Desulfovibrionales</taxon>
        <taxon>Desulfovibrionaceae</taxon>
        <taxon>Fundidesulfovibrio</taxon>
    </lineage>
</organism>
<accession>A0A6V8M2S9</accession>
<evidence type="ECO:0000313" key="2">
    <source>
        <dbReference type="Proteomes" id="UP000494245"/>
    </source>
</evidence>
<protein>
    <submittedName>
        <fullName evidence="1">Uncharacterized protein</fullName>
    </submittedName>
</protein>
<reference evidence="1 2" key="2">
    <citation type="submission" date="2020-05" db="EMBL/GenBank/DDBJ databases">
        <title>Draft genome sequence of Desulfovibrio sp. strainFSS-1.</title>
        <authorList>
            <person name="Shimoshige H."/>
            <person name="Kobayashi H."/>
            <person name="Maekawa T."/>
        </authorList>
    </citation>
    <scope>NUCLEOTIDE SEQUENCE [LARGE SCALE GENOMIC DNA]</scope>
    <source>
        <strain evidence="1 2">SIID29052-01</strain>
    </source>
</reference>
<comment type="caution">
    <text evidence="1">The sequence shown here is derived from an EMBL/GenBank/DDBJ whole genome shotgun (WGS) entry which is preliminary data.</text>
</comment>
<reference evidence="1 2" key="1">
    <citation type="submission" date="2020-04" db="EMBL/GenBank/DDBJ databases">
        <authorList>
            <consortium name="Desulfovibrio sp. FSS-1 genome sequencing consortium"/>
            <person name="Shimoshige H."/>
            <person name="Kobayashi H."/>
            <person name="Maekawa T."/>
        </authorList>
    </citation>
    <scope>NUCLEOTIDE SEQUENCE [LARGE SCALE GENOMIC DNA]</scope>
    <source>
        <strain evidence="1 2">SIID29052-01</strain>
    </source>
</reference>
<name>A0A6V8M2S9_9BACT</name>
<sequence length="29" mass="3139">MDMLFVALILALVFGLFGLIGVVSSLERN</sequence>
<gene>
    <name evidence="1" type="ORF">NNJEOMEG_02592</name>
</gene>
<evidence type="ECO:0000313" key="1">
    <source>
        <dbReference type="EMBL" id="GFK94745.1"/>
    </source>
</evidence>
<keyword evidence="2" id="KW-1185">Reference proteome</keyword>
<dbReference type="EMBL" id="BLTE01000012">
    <property type="protein sequence ID" value="GFK94745.1"/>
    <property type="molecule type" value="Genomic_DNA"/>
</dbReference>
<proteinExistence type="predicted"/>
<dbReference type="Proteomes" id="UP000494245">
    <property type="component" value="Unassembled WGS sequence"/>
</dbReference>